<dbReference type="SMART" id="SM01312">
    <property type="entry name" value="RTC4"/>
    <property type="match status" value="1"/>
</dbReference>
<protein>
    <recommendedName>
        <fullName evidence="5">Restriction of telomere capping protein 4</fullName>
    </recommendedName>
</protein>
<dbReference type="InterPro" id="IPR028094">
    <property type="entry name" value="RTC4_C"/>
</dbReference>
<comment type="function">
    <text evidence="1">May be involved in a process influencing telomere capping.</text>
</comment>
<feature type="compositionally biased region" description="Pro residues" evidence="8">
    <location>
        <begin position="115"/>
        <end position="124"/>
    </location>
</feature>
<evidence type="ECO:0000259" key="9">
    <source>
        <dbReference type="SMART" id="SM01312"/>
    </source>
</evidence>
<proteinExistence type="inferred from homology"/>
<accession>A0AAD6YMW8</accession>
<evidence type="ECO:0000313" key="10">
    <source>
        <dbReference type="EMBL" id="KAJ7224210.1"/>
    </source>
</evidence>
<keyword evidence="6" id="KW-0963">Cytoplasm</keyword>
<evidence type="ECO:0000256" key="1">
    <source>
        <dbReference type="ARBA" id="ARBA00002738"/>
    </source>
</evidence>
<sequence length="771" mass="85302">MIAPLRFAPEHPTPPDGPGRCRAPSCTTNNGTPRQGAQKCIEFKCKPCCLEAADSARAIGYYRDICKIHGAAGSQGYPSAVQRAPPAPAQLQPPPPAQPYPPSHLQPPRSQLLHPPVPPQPPAHYDPTLFLPAQPQPPQAPHAGTRLANPLNQTWRNTPSEQQTNVDSGKVARQKFDAAANLTVELAIFHTKGKPALHLHQRVPSLLQMQFSAHPALMNDLGITETTWLDLHVNGEWKTLQASTPFTVDKHHPSVIRIRPSLREELAIGDCPDLERIVSQLPRKRTGTALVSPPKKVARTDTISAPAQARNVIEILDDSPPSTLSMSLAAIPSTASTSAPRPGPTGNQYPWSFYVVEHREAWEHYNTLKDSDGRTSIPSVFSTLFPGATYRNTSVKLYRNKFLAAPTELVESFAAHGKTSRGSFRAFWEALQAHDRGEPLLLTAPNPAPLTSIKTETQETSTIPAAPAIAAPLNNSALDLCNHCDTPFPQVPSDDLLAMGEKLLVSSWPDPLPDNPRHRSLPTMRLAADYCARHRFEQEHLPAAIRGGWPFEPNFSCLFRRILDLGQPLRDMCKNLNQSQFFIAAKQHYGDKVGMCSSLMAQYSTNRSSLHGTGYYGERGFELLETTLRFMFPDSQDLVNKFLPLTYHIALWEILIPEAAIQLIQQDLDIGPEDAISILQQSHTFGLTLHPSKDDCEFLMAAVRLISKSHRRTQWSLRAYEASGSNLDFEAWLQNQRDMEELLAVKKETVEPSIPRSINLNADVIDLTADD</sequence>
<dbReference type="Proteomes" id="UP001219525">
    <property type="component" value="Unassembled WGS sequence"/>
</dbReference>
<keyword evidence="7" id="KW-0539">Nucleus</keyword>
<comment type="similarity">
    <text evidence="4">Belongs to the RTC4 family.</text>
</comment>
<comment type="caution">
    <text evidence="10">The sequence shown here is derived from an EMBL/GenBank/DDBJ whole genome shotgun (WGS) entry which is preliminary data.</text>
</comment>
<feature type="compositionally biased region" description="Pro residues" evidence="8">
    <location>
        <begin position="85"/>
        <end position="105"/>
    </location>
</feature>
<reference evidence="10" key="1">
    <citation type="submission" date="2023-03" db="EMBL/GenBank/DDBJ databases">
        <title>Massive genome expansion in bonnet fungi (Mycena s.s.) driven by repeated elements and novel gene families across ecological guilds.</title>
        <authorList>
            <consortium name="Lawrence Berkeley National Laboratory"/>
            <person name="Harder C.B."/>
            <person name="Miyauchi S."/>
            <person name="Viragh M."/>
            <person name="Kuo A."/>
            <person name="Thoen E."/>
            <person name="Andreopoulos B."/>
            <person name="Lu D."/>
            <person name="Skrede I."/>
            <person name="Drula E."/>
            <person name="Henrissat B."/>
            <person name="Morin E."/>
            <person name="Kohler A."/>
            <person name="Barry K."/>
            <person name="LaButti K."/>
            <person name="Morin E."/>
            <person name="Salamov A."/>
            <person name="Lipzen A."/>
            <person name="Mereny Z."/>
            <person name="Hegedus B."/>
            <person name="Baldrian P."/>
            <person name="Stursova M."/>
            <person name="Weitz H."/>
            <person name="Taylor A."/>
            <person name="Grigoriev I.V."/>
            <person name="Nagy L.G."/>
            <person name="Martin F."/>
            <person name="Kauserud H."/>
        </authorList>
    </citation>
    <scope>NUCLEOTIDE SEQUENCE</scope>
    <source>
        <strain evidence="10">9144</strain>
    </source>
</reference>
<feature type="region of interest" description="Disordered" evidence="8">
    <location>
        <begin position="74"/>
        <end position="169"/>
    </location>
</feature>
<dbReference type="Pfam" id="PF14474">
    <property type="entry name" value="RTC4"/>
    <property type="match status" value="1"/>
</dbReference>
<gene>
    <name evidence="10" type="ORF">GGX14DRAFT_350635</name>
</gene>
<feature type="compositionally biased region" description="Polar residues" evidence="8">
    <location>
        <begin position="150"/>
        <end position="167"/>
    </location>
</feature>
<evidence type="ECO:0000256" key="8">
    <source>
        <dbReference type="SAM" id="MobiDB-lite"/>
    </source>
</evidence>
<evidence type="ECO:0000256" key="3">
    <source>
        <dbReference type="ARBA" id="ARBA00004496"/>
    </source>
</evidence>
<name>A0AAD6YMW8_9AGAR</name>
<evidence type="ECO:0000256" key="2">
    <source>
        <dbReference type="ARBA" id="ARBA00004123"/>
    </source>
</evidence>
<dbReference type="EMBL" id="JARJCW010000005">
    <property type="protein sequence ID" value="KAJ7224210.1"/>
    <property type="molecule type" value="Genomic_DNA"/>
</dbReference>
<organism evidence="10 11">
    <name type="scientific">Mycena pura</name>
    <dbReference type="NCBI Taxonomy" id="153505"/>
    <lineage>
        <taxon>Eukaryota</taxon>
        <taxon>Fungi</taxon>
        <taxon>Dikarya</taxon>
        <taxon>Basidiomycota</taxon>
        <taxon>Agaricomycotina</taxon>
        <taxon>Agaricomycetes</taxon>
        <taxon>Agaricomycetidae</taxon>
        <taxon>Agaricales</taxon>
        <taxon>Marasmiineae</taxon>
        <taxon>Mycenaceae</taxon>
        <taxon>Mycena</taxon>
    </lineage>
</organism>
<comment type="subcellular location">
    <subcellularLocation>
        <location evidence="3">Cytoplasm</location>
    </subcellularLocation>
    <subcellularLocation>
        <location evidence="2">Nucleus</location>
    </subcellularLocation>
</comment>
<evidence type="ECO:0000313" key="11">
    <source>
        <dbReference type="Proteomes" id="UP001219525"/>
    </source>
</evidence>
<feature type="domain" description="Restriction of telomere capping protein 4 C-terminal" evidence="9">
    <location>
        <begin position="599"/>
        <end position="692"/>
    </location>
</feature>
<evidence type="ECO:0000256" key="7">
    <source>
        <dbReference type="ARBA" id="ARBA00023242"/>
    </source>
</evidence>
<dbReference type="InterPro" id="IPR039024">
    <property type="entry name" value="RTC4"/>
</dbReference>
<feature type="region of interest" description="Disordered" evidence="8">
    <location>
        <begin position="1"/>
        <end position="21"/>
    </location>
</feature>
<keyword evidence="11" id="KW-1185">Reference proteome</keyword>
<dbReference type="GO" id="GO:0005737">
    <property type="term" value="C:cytoplasm"/>
    <property type="evidence" value="ECO:0007669"/>
    <property type="project" value="UniProtKB-SubCell"/>
</dbReference>
<dbReference type="AlphaFoldDB" id="A0AAD6YMW8"/>
<evidence type="ECO:0000256" key="6">
    <source>
        <dbReference type="ARBA" id="ARBA00022490"/>
    </source>
</evidence>
<dbReference type="PANTHER" id="PTHR41391:SF1">
    <property type="entry name" value="RESTRICTION OF TELOMERE CAPPING PROTEIN 4"/>
    <property type="match status" value="1"/>
</dbReference>
<dbReference type="PANTHER" id="PTHR41391">
    <property type="entry name" value="RESTRICTION OF TELOMERE CAPPING PROTEIN 4"/>
    <property type="match status" value="1"/>
</dbReference>
<evidence type="ECO:0000256" key="4">
    <source>
        <dbReference type="ARBA" id="ARBA00009461"/>
    </source>
</evidence>
<evidence type="ECO:0000256" key="5">
    <source>
        <dbReference type="ARBA" id="ARBA00015162"/>
    </source>
</evidence>
<dbReference type="GO" id="GO:0005634">
    <property type="term" value="C:nucleus"/>
    <property type="evidence" value="ECO:0007669"/>
    <property type="project" value="UniProtKB-SubCell"/>
</dbReference>